<proteinExistence type="predicted"/>
<evidence type="ECO:0000313" key="3">
    <source>
        <dbReference type="Proteomes" id="UP000033121"/>
    </source>
</evidence>
<evidence type="ECO:0000313" key="2">
    <source>
        <dbReference type="EMBL" id="GAO43019.1"/>
    </source>
</evidence>
<keyword evidence="1" id="KW-0732">Signal</keyword>
<accession>A0A0E9MZK3</accession>
<reference evidence="2 3" key="1">
    <citation type="submission" date="2015-04" db="EMBL/GenBank/DDBJ databases">
        <title>Whole genome shotgun sequence of Flavihumibacter petaseus NBRC 106054.</title>
        <authorList>
            <person name="Miyazawa S."/>
            <person name="Hosoyama A."/>
            <person name="Hashimoto M."/>
            <person name="Noguchi M."/>
            <person name="Tsuchikane K."/>
            <person name="Ohji S."/>
            <person name="Yamazoe A."/>
            <person name="Ichikawa N."/>
            <person name="Kimura A."/>
            <person name="Fujita N."/>
        </authorList>
    </citation>
    <scope>NUCLEOTIDE SEQUENCE [LARGE SCALE GENOMIC DNA]</scope>
    <source>
        <strain evidence="2 3">NBRC 106054</strain>
    </source>
</reference>
<dbReference type="AlphaFoldDB" id="A0A0E9MZK3"/>
<comment type="caution">
    <text evidence="2">The sequence shown here is derived from an EMBL/GenBank/DDBJ whole genome shotgun (WGS) entry which is preliminary data.</text>
</comment>
<feature type="signal peptide" evidence="1">
    <location>
        <begin position="1"/>
        <end position="17"/>
    </location>
</feature>
<dbReference type="RefSeq" id="WP_046368967.1">
    <property type="nucleotide sequence ID" value="NZ_BBWV01000002.1"/>
</dbReference>
<dbReference type="Proteomes" id="UP000033121">
    <property type="component" value="Unassembled WGS sequence"/>
</dbReference>
<sequence>MRTILIALLLASLSASAQSELGKKVSDAVQQMKMDPPAVQDPVALRAGTVISGDSIAYIVKVALAPGWHIYSYVPDNQPYIPIEHVLQLPENIRAVGKWEKTKPTASVNDPGVLLYEKEAVFVQKAVKVAGAKPGKTVVGLYYQACDLRQCLRPVEKTVELNN</sequence>
<gene>
    <name evidence="2" type="ORF">FPE01S_02_01240</name>
</gene>
<keyword evidence="3" id="KW-1185">Reference proteome</keyword>
<feature type="chain" id="PRO_5002430293" evidence="1">
    <location>
        <begin position="18"/>
        <end position="163"/>
    </location>
</feature>
<dbReference type="EMBL" id="BBWV01000002">
    <property type="protein sequence ID" value="GAO43019.1"/>
    <property type="molecule type" value="Genomic_DNA"/>
</dbReference>
<protein>
    <submittedName>
        <fullName evidence="2">Uncharacterized protein</fullName>
    </submittedName>
</protein>
<evidence type="ECO:0000256" key="1">
    <source>
        <dbReference type="SAM" id="SignalP"/>
    </source>
</evidence>
<name>A0A0E9MZK3_9BACT</name>
<dbReference type="STRING" id="1220578.FPE01S_02_01240"/>
<organism evidence="2 3">
    <name type="scientific">Flavihumibacter petaseus NBRC 106054</name>
    <dbReference type="NCBI Taxonomy" id="1220578"/>
    <lineage>
        <taxon>Bacteria</taxon>
        <taxon>Pseudomonadati</taxon>
        <taxon>Bacteroidota</taxon>
        <taxon>Chitinophagia</taxon>
        <taxon>Chitinophagales</taxon>
        <taxon>Chitinophagaceae</taxon>
        <taxon>Flavihumibacter</taxon>
    </lineage>
</organism>
<dbReference type="OrthoDB" id="1436592at2"/>